<comment type="caution">
    <text evidence="1">The sequence shown here is derived from an EMBL/GenBank/DDBJ whole genome shotgun (WGS) entry which is preliminary data.</text>
</comment>
<accession>A0A328PC44</accession>
<dbReference type="OrthoDB" id="5959514at2"/>
<gene>
    <name evidence="1" type="ORF">CA260_09665</name>
</gene>
<dbReference type="Proteomes" id="UP000248926">
    <property type="component" value="Unassembled WGS sequence"/>
</dbReference>
<evidence type="ECO:0000313" key="1">
    <source>
        <dbReference type="EMBL" id="RAO78072.1"/>
    </source>
</evidence>
<dbReference type="AlphaFoldDB" id="A0A328PC44"/>
<dbReference type="EMBL" id="NFZS01000001">
    <property type="protein sequence ID" value="RAO78072.1"/>
    <property type="molecule type" value="Genomic_DNA"/>
</dbReference>
<evidence type="ECO:0000313" key="2">
    <source>
        <dbReference type="Proteomes" id="UP000248926"/>
    </source>
</evidence>
<organism evidence="1 2">
    <name type="scientific">Dyella jiangningensis</name>
    <dbReference type="NCBI Taxonomy" id="1379159"/>
    <lineage>
        <taxon>Bacteria</taxon>
        <taxon>Pseudomonadati</taxon>
        <taxon>Pseudomonadota</taxon>
        <taxon>Gammaproteobacteria</taxon>
        <taxon>Lysobacterales</taxon>
        <taxon>Rhodanobacteraceae</taxon>
        <taxon>Dyella</taxon>
    </lineage>
</organism>
<keyword evidence="2" id="KW-1185">Reference proteome</keyword>
<reference evidence="1 2" key="1">
    <citation type="journal article" date="2018" name="Genet. Mol. Biol.">
        <title>The genome sequence of Dyella jiangningensis FCAV SCS01 from a lignocellulose-decomposing microbial consortium metagenome reveals potential for biotechnological applications.</title>
        <authorList>
            <person name="Desiderato J.G."/>
            <person name="Alvarenga D.O."/>
            <person name="Constancio M.T.L."/>
            <person name="Alves L.M.C."/>
            <person name="Varani A.M."/>
        </authorList>
    </citation>
    <scope>NUCLEOTIDE SEQUENCE [LARGE SCALE GENOMIC DNA]</scope>
    <source>
        <strain evidence="1 2">FCAV SCS01</strain>
    </source>
</reference>
<sequence length="120" mass="13332">MLPNMLALPGRTSAVPGSVADAGFRDRVHDAQHSRDVHGIPGSDHRIVRGITLIDPRKQGIGSVMRNVQRLFGVTQRACMDVDALQQLSPEELIARHLTQEDLDKQAEKYQCNEPLGQHF</sequence>
<proteinExistence type="predicted"/>
<dbReference type="RefSeq" id="WP_111982566.1">
    <property type="nucleotide sequence ID" value="NZ_NFZS01000001.1"/>
</dbReference>
<protein>
    <submittedName>
        <fullName evidence="1">Uncharacterized protein</fullName>
    </submittedName>
</protein>
<name>A0A328PC44_9GAMM</name>